<feature type="region of interest" description="Disordered" evidence="5">
    <location>
        <begin position="621"/>
        <end position="653"/>
    </location>
</feature>
<dbReference type="PROSITE" id="PS00198">
    <property type="entry name" value="4FE4S_FER_1"/>
    <property type="match status" value="2"/>
</dbReference>
<keyword evidence="1" id="KW-0004">4Fe-4S</keyword>
<evidence type="ECO:0000256" key="5">
    <source>
        <dbReference type="SAM" id="MobiDB-lite"/>
    </source>
</evidence>
<evidence type="ECO:0000256" key="3">
    <source>
        <dbReference type="ARBA" id="ARBA00023004"/>
    </source>
</evidence>
<dbReference type="GO" id="GO:0046872">
    <property type="term" value="F:metal ion binding"/>
    <property type="evidence" value="ECO:0007669"/>
    <property type="project" value="UniProtKB-KW"/>
</dbReference>
<keyword evidence="4" id="KW-0411">Iron-sulfur</keyword>
<dbReference type="GO" id="GO:0051539">
    <property type="term" value="F:4 iron, 4 sulfur cluster binding"/>
    <property type="evidence" value="ECO:0007669"/>
    <property type="project" value="UniProtKB-KW"/>
</dbReference>
<evidence type="ECO:0000256" key="1">
    <source>
        <dbReference type="ARBA" id="ARBA00022485"/>
    </source>
</evidence>
<keyword evidence="2" id="KW-0479">Metal-binding</keyword>
<proteinExistence type="predicted"/>
<feature type="domain" description="4Fe-4S ferredoxin-type" evidence="6">
    <location>
        <begin position="281"/>
        <end position="310"/>
    </location>
</feature>
<dbReference type="SUPFAM" id="SSF54862">
    <property type="entry name" value="4Fe-4S ferredoxins"/>
    <property type="match status" value="1"/>
</dbReference>
<dbReference type="PANTHER" id="PTHR43687">
    <property type="entry name" value="ADENYLYLSULFATE REDUCTASE, BETA SUBUNIT"/>
    <property type="match status" value="1"/>
</dbReference>
<evidence type="ECO:0000256" key="2">
    <source>
        <dbReference type="ARBA" id="ARBA00022723"/>
    </source>
</evidence>
<comment type="caution">
    <text evidence="7">The sequence shown here is derived from an EMBL/GenBank/DDBJ whole genome shotgun (WGS) entry which is preliminary data.</text>
</comment>
<dbReference type="OrthoDB" id="9800445at2"/>
<feature type="domain" description="4Fe-4S ferredoxin-type" evidence="6">
    <location>
        <begin position="489"/>
        <end position="518"/>
    </location>
</feature>
<dbReference type="Pfam" id="PF13187">
    <property type="entry name" value="Fer4_9"/>
    <property type="match status" value="1"/>
</dbReference>
<keyword evidence="8" id="KW-1185">Reference proteome</keyword>
<feature type="compositionally biased region" description="Basic and acidic residues" evidence="5">
    <location>
        <begin position="632"/>
        <end position="653"/>
    </location>
</feature>
<evidence type="ECO:0000256" key="4">
    <source>
        <dbReference type="ARBA" id="ARBA00023014"/>
    </source>
</evidence>
<dbReference type="Proteomes" id="UP000282957">
    <property type="component" value="Unassembled WGS sequence"/>
</dbReference>
<dbReference type="EMBL" id="SACL01000003">
    <property type="protein sequence ID" value="RVT97150.1"/>
    <property type="molecule type" value="Genomic_DNA"/>
</dbReference>
<accession>A0A437MHM5</accession>
<reference evidence="7 8" key="1">
    <citation type="submission" date="2019-01" db="EMBL/GenBank/DDBJ databases">
        <authorList>
            <person name="Chen W.-M."/>
        </authorList>
    </citation>
    <scope>NUCLEOTIDE SEQUENCE [LARGE SCALE GENOMIC DNA]</scope>
    <source>
        <strain evidence="7 8">CCP-6</strain>
    </source>
</reference>
<dbReference type="PANTHER" id="PTHR43687:SF4">
    <property type="entry name" value="BLR5484 PROTEIN"/>
    <property type="match status" value="1"/>
</dbReference>
<keyword evidence="3" id="KW-0408">Iron</keyword>
<feature type="domain" description="4Fe-4S ferredoxin-type" evidence="6">
    <location>
        <begin position="520"/>
        <end position="549"/>
    </location>
</feature>
<evidence type="ECO:0000313" key="7">
    <source>
        <dbReference type="EMBL" id="RVT97150.1"/>
    </source>
</evidence>
<evidence type="ECO:0000313" key="8">
    <source>
        <dbReference type="Proteomes" id="UP000282957"/>
    </source>
</evidence>
<sequence length="653" mass="69180">MEPDLALIRRGCPGVELRGAEHLCRSQLDRFQAALAEGRPITVACTQEAPTFEQEGEEADLTFVNIRENAGWARQGRDASAKMAALLAMAQVPMPATPVVAMESQGVCLVLGRDEVAIDAARRLAETLDITVLLTGQEDVQPASSTPFPILAGRVAQATGWLGAFELVVNGYAAPIPSSRAAYRWGTPRDGARSRCDIVLDLTGGAPLFHETRDGYLRADPANPAAVLEVVLRAQSLIGEFEKPRFVTFTDSLCAHSRNRRTGCSRCLDVCPTGAITPGKDSVAISAEICAGCGSCAAVCPTGAARYALPPAEALGQRIRAGLQAYRRAGGEHPVLLLHAEKGEAMIEALARHGDGLPARVIPVRVNEATQIDLSILAAATAWGAAGLRVLMPARRPEGAEGVLRNIETLNAVTAGLGLGERAAAIETDDPFTLGDALAGLSLKAVWKPDEALAIGAPREVALRSLRALHGASGSAIPALPLPALAGFGAAQVKADGCTLCLACTMVCPVGAFRSNPDAPELSFLEDACVQCGLCAATCPEKVITLEPRLNFAPEAREPRVVKREEPMPCRHCGKPFGTRSSVERVKQKLAASGHWMFTDPKRLAVLELCEDCRAIEATTGGLDPYAGPTRPDTRTTEDYLRDAQRANQETKH</sequence>
<dbReference type="InterPro" id="IPR050572">
    <property type="entry name" value="Fe-S_Ferredoxin"/>
</dbReference>
<dbReference type="InterPro" id="IPR017896">
    <property type="entry name" value="4Fe4S_Fe-S-bd"/>
</dbReference>
<name>A0A437MHM5_9PROT</name>
<dbReference type="InterPro" id="IPR017900">
    <property type="entry name" value="4Fe4S_Fe_S_CS"/>
</dbReference>
<dbReference type="AlphaFoldDB" id="A0A437MHM5"/>
<dbReference type="Gene3D" id="3.30.70.20">
    <property type="match status" value="2"/>
</dbReference>
<evidence type="ECO:0000259" key="6">
    <source>
        <dbReference type="PROSITE" id="PS51379"/>
    </source>
</evidence>
<gene>
    <name evidence="7" type="ORF">EOD42_11300</name>
</gene>
<protein>
    <submittedName>
        <fullName evidence="7">4Fe-4S dicluster domain-containing protein</fullName>
    </submittedName>
</protein>
<organism evidence="7 8">
    <name type="scientific">Rhodovarius crocodyli</name>
    <dbReference type="NCBI Taxonomy" id="1979269"/>
    <lineage>
        <taxon>Bacteria</taxon>
        <taxon>Pseudomonadati</taxon>
        <taxon>Pseudomonadota</taxon>
        <taxon>Alphaproteobacteria</taxon>
        <taxon>Acetobacterales</taxon>
        <taxon>Roseomonadaceae</taxon>
        <taxon>Rhodovarius</taxon>
    </lineage>
</organism>
<dbReference type="PROSITE" id="PS51379">
    <property type="entry name" value="4FE4S_FER_2"/>
    <property type="match status" value="3"/>
</dbReference>
<dbReference type="Pfam" id="PF12838">
    <property type="entry name" value="Fer4_7"/>
    <property type="match status" value="1"/>
</dbReference>